<dbReference type="PANTHER" id="PTHR45138:SF9">
    <property type="entry name" value="DIGUANYLATE CYCLASE DGCM-RELATED"/>
    <property type="match status" value="1"/>
</dbReference>
<feature type="transmembrane region" description="Helical" evidence="1">
    <location>
        <begin position="45"/>
        <end position="66"/>
    </location>
</feature>
<dbReference type="CDD" id="cd01949">
    <property type="entry name" value="GGDEF"/>
    <property type="match status" value="1"/>
</dbReference>
<dbReference type="InterPro" id="IPR029787">
    <property type="entry name" value="Nucleotide_cyclase"/>
</dbReference>
<dbReference type="InterPro" id="IPR000160">
    <property type="entry name" value="GGDEF_dom"/>
</dbReference>
<dbReference type="NCBIfam" id="TIGR00254">
    <property type="entry name" value="GGDEF"/>
    <property type="match status" value="1"/>
</dbReference>
<proteinExistence type="predicted"/>
<keyword evidence="1" id="KW-1133">Transmembrane helix</keyword>
<feature type="transmembrane region" description="Helical" evidence="1">
    <location>
        <begin position="102"/>
        <end position="118"/>
    </location>
</feature>
<keyword evidence="1" id="KW-0812">Transmembrane</keyword>
<comment type="caution">
    <text evidence="3">The sequence shown here is derived from an EMBL/GenBank/DDBJ whole genome shotgun (WGS) entry which is preliminary data.</text>
</comment>
<feature type="transmembrane region" description="Helical" evidence="1">
    <location>
        <begin position="148"/>
        <end position="167"/>
    </location>
</feature>
<accession>A0ABV6Z4E6</accession>
<gene>
    <name evidence="3" type="ORF">ACFL27_24080</name>
</gene>
<evidence type="ECO:0000313" key="4">
    <source>
        <dbReference type="Proteomes" id="UP001594351"/>
    </source>
</evidence>
<dbReference type="InterPro" id="IPR043128">
    <property type="entry name" value="Rev_trsase/Diguanyl_cyclase"/>
</dbReference>
<dbReference type="EMBL" id="JBHPBY010000464">
    <property type="protein sequence ID" value="MFC1853289.1"/>
    <property type="molecule type" value="Genomic_DNA"/>
</dbReference>
<protein>
    <submittedName>
        <fullName evidence="3">GGDEF domain-containing protein</fullName>
    </submittedName>
</protein>
<dbReference type="InterPro" id="IPR050469">
    <property type="entry name" value="Diguanylate_Cyclase"/>
</dbReference>
<keyword evidence="4" id="KW-1185">Reference proteome</keyword>
<dbReference type="SMART" id="SM00267">
    <property type="entry name" value="GGDEF"/>
    <property type="match status" value="1"/>
</dbReference>
<name>A0ABV6Z4E6_UNCC1</name>
<dbReference type="PROSITE" id="PS50887">
    <property type="entry name" value="GGDEF"/>
    <property type="match status" value="1"/>
</dbReference>
<dbReference type="Pfam" id="PF00990">
    <property type="entry name" value="GGDEF"/>
    <property type="match status" value="1"/>
</dbReference>
<evidence type="ECO:0000259" key="2">
    <source>
        <dbReference type="PROSITE" id="PS50887"/>
    </source>
</evidence>
<feature type="transmembrane region" description="Helical" evidence="1">
    <location>
        <begin position="21"/>
        <end position="39"/>
    </location>
</feature>
<keyword evidence="1" id="KW-0472">Membrane</keyword>
<organism evidence="3 4">
    <name type="scientific">candidate division CSSED10-310 bacterium</name>
    <dbReference type="NCBI Taxonomy" id="2855610"/>
    <lineage>
        <taxon>Bacteria</taxon>
        <taxon>Bacteria division CSSED10-310</taxon>
    </lineage>
</organism>
<feature type="transmembrane region" description="Helical" evidence="1">
    <location>
        <begin position="78"/>
        <end position="96"/>
    </location>
</feature>
<feature type="transmembrane region" description="Helical" evidence="1">
    <location>
        <begin position="123"/>
        <end position="142"/>
    </location>
</feature>
<evidence type="ECO:0000256" key="1">
    <source>
        <dbReference type="SAM" id="Phobius"/>
    </source>
</evidence>
<dbReference type="PANTHER" id="PTHR45138">
    <property type="entry name" value="REGULATORY COMPONENTS OF SENSORY TRANSDUCTION SYSTEM"/>
    <property type="match status" value="1"/>
</dbReference>
<reference evidence="3 4" key="1">
    <citation type="submission" date="2024-09" db="EMBL/GenBank/DDBJ databases">
        <title>Laminarin stimulates single cell rates of sulfate reduction while oxygen inhibits transcriptomic activity in coastal marine sediment.</title>
        <authorList>
            <person name="Lindsay M."/>
            <person name="Orcutt B."/>
            <person name="Emerson D."/>
            <person name="Stepanauskas R."/>
            <person name="D'Angelo T."/>
        </authorList>
    </citation>
    <scope>NUCLEOTIDE SEQUENCE [LARGE SCALE GENOMIC DNA]</scope>
    <source>
        <strain evidence="3">SAG AM-311-K15</strain>
    </source>
</reference>
<dbReference type="Proteomes" id="UP001594351">
    <property type="component" value="Unassembled WGS sequence"/>
</dbReference>
<dbReference type="Gene3D" id="3.30.70.270">
    <property type="match status" value="1"/>
</dbReference>
<dbReference type="SUPFAM" id="SSF55073">
    <property type="entry name" value="Nucleotide cyclase"/>
    <property type="match status" value="1"/>
</dbReference>
<sequence>MESNNYKEIKLQRLKYHDHTISRMGYLILILTAFSGDALNPEQFGVNLEFLVLAVFMFFFVIFINWIPTPLGLHQRRIFIKTIAYIFFITAAIWISGDNASPLIYLFYLVFIGALLTLSREWLYLEIALITVCLLFLGLILGNDVLHALKLFVYQLIPFWVLAYFAVEIFQQVEDAKNQVELLSLTDNLTGLCNMRSFMMTLEAEVERVRRFHHPFSLLMLDLDNLKYINDRFGHMKGSASIRAAASILRQLLRKTDTAARYGGDEFIILLPETDAEASLTTAERICAMIYHEPFIISGTNIRMSVSIGLASFPHDGQTADVLIAKADKALYKSKRTGKNKACAYSMEVENLTIQNMASPAD</sequence>
<evidence type="ECO:0000313" key="3">
    <source>
        <dbReference type="EMBL" id="MFC1853289.1"/>
    </source>
</evidence>
<feature type="domain" description="GGDEF" evidence="2">
    <location>
        <begin position="214"/>
        <end position="347"/>
    </location>
</feature>